<name>A0A452ZX80_AEGTS</name>
<keyword evidence="3" id="KW-0012">Acyltransferase</keyword>
<evidence type="ECO:0000313" key="4">
    <source>
        <dbReference type="EnsemblPlants" id="AET1Gv20957400.1"/>
    </source>
</evidence>
<dbReference type="InterPro" id="IPR050317">
    <property type="entry name" value="Plant_Fungal_Acyltransferase"/>
</dbReference>
<dbReference type="InterPro" id="IPR023213">
    <property type="entry name" value="CAT-like_dom_sf"/>
</dbReference>
<sequence length="475" mass="51420">HSYSRTYITPLALKMAKDSRVLVLSRSTVKASVALAAAPRVVAVSNLDLLPQSIPNSLFCAYRRPNAGGGFRDVVAAFEASLPSLLDHFLPLTGRIVADPRSGRPELLHCDNQGAELVLGEVGVALASLNYGNLGASLAEIGVPVQYDAAVALSVQLVSFACGGFAVAWASNHMLLDGYSLCMLANAWSELARSGSVSAAPNHDRSVFRPRAPPSYSPSLGEAFTALKEEHLVNALTTESSFVQRTYYVEARDLEKLRAQASRSRADGEATRLEALSAYLWKALAAVVGSSDKSCRMGWWVDGRRRLTALRFKAVMRNYVGNVTTFAVAEASVEGLRGRPLPDIASAVRESIRSKATDEHFQQLVDWVEEHRAAKYVETATVGLGSPVLAVTAFTSFSFDTDFGFGRAALVLPTSKDGARLCDGFVQIIARPGGGDWLLTMYVWPRLAAALDNDERRIFKPLTADYIGLNQYSRL</sequence>
<dbReference type="Gene3D" id="3.30.559.10">
    <property type="entry name" value="Chloramphenicol acetyltransferase-like domain"/>
    <property type="match status" value="2"/>
</dbReference>
<accession>A0A452ZX80</accession>
<reference evidence="4" key="3">
    <citation type="journal article" date="2017" name="Nature">
        <title>Genome sequence of the progenitor of the wheat D genome Aegilops tauschii.</title>
        <authorList>
            <person name="Luo M.C."/>
            <person name="Gu Y.Q."/>
            <person name="Puiu D."/>
            <person name="Wang H."/>
            <person name="Twardziok S.O."/>
            <person name="Deal K.R."/>
            <person name="Huo N."/>
            <person name="Zhu T."/>
            <person name="Wang L."/>
            <person name="Wang Y."/>
            <person name="McGuire P.E."/>
            <person name="Liu S."/>
            <person name="Long H."/>
            <person name="Ramasamy R.K."/>
            <person name="Rodriguez J.C."/>
            <person name="Van S.L."/>
            <person name="Yuan L."/>
            <person name="Wang Z."/>
            <person name="Xia Z."/>
            <person name="Xiao L."/>
            <person name="Anderson O.D."/>
            <person name="Ouyang S."/>
            <person name="Liang Y."/>
            <person name="Zimin A.V."/>
            <person name="Pertea G."/>
            <person name="Qi P."/>
            <person name="Bennetzen J.L."/>
            <person name="Dai X."/>
            <person name="Dawson M.W."/>
            <person name="Muller H.G."/>
            <person name="Kugler K."/>
            <person name="Rivarola-Duarte L."/>
            <person name="Spannagl M."/>
            <person name="Mayer K.F.X."/>
            <person name="Lu F.H."/>
            <person name="Bevan M.W."/>
            <person name="Leroy P."/>
            <person name="Li P."/>
            <person name="You F.M."/>
            <person name="Sun Q."/>
            <person name="Liu Z."/>
            <person name="Lyons E."/>
            <person name="Wicker T."/>
            <person name="Salzberg S.L."/>
            <person name="Devos K.M."/>
            <person name="Dvorak J."/>
        </authorList>
    </citation>
    <scope>NUCLEOTIDE SEQUENCE [LARGE SCALE GENOMIC DNA]</scope>
    <source>
        <strain evidence="4">cv. AL8/78</strain>
    </source>
</reference>
<dbReference type="AlphaFoldDB" id="A0A452ZX80"/>
<evidence type="ECO:0000256" key="2">
    <source>
        <dbReference type="ARBA" id="ARBA00022679"/>
    </source>
</evidence>
<evidence type="ECO:0000256" key="3">
    <source>
        <dbReference type="ARBA" id="ARBA00023315"/>
    </source>
</evidence>
<proteinExistence type="inferred from homology"/>
<dbReference type="Gramene" id="AET1Gv20957400.1">
    <property type="protein sequence ID" value="AET1Gv20957400.1"/>
    <property type="gene ID" value="AET1Gv20957400"/>
</dbReference>
<dbReference type="PANTHER" id="PTHR31642:SF160">
    <property type="entry name" value="HXXXD-TYPE ACYL-TRANSFERASE FAMILY PROTEIN"/>
    <property type="match status" value="1"/>
</dbReference>
<reference evidence="5" key="1">
    <citation type="journal article" date="2014" name="Science">
        <title>Ancient hybridizations among the ancestral genomes of bread wheat.</title>
        <authorList>
            <consortium name="International Wheat Genome Sequencing Consortium,"/>
            <person name="Marcussen T."/>
            <person name="Sandve S.R."/>
            <person name="Heier L."/>
            <person name="Spannagl M."/>
            <person name="Pfeifer M."/>
            <person name="Jakobsen K.S."/>
            <person name="Wulff B.B."/>
            <person name="Steuernagel B."/>
            <person name="Mayer K.F."/>
            <person name="Olsen O.A."/>
        </authorList>
    </citation>
    <scope>NUCLEOTIDE SEQUENCE [LARGE SCALE GENOMIC DNA]</scope>
    <source>
        <strain evidence="5">cv. AL8/78</strain>
    </source>
</reference>
<protein>
    <submittedName>
        <fullName evidence="4">Uncharacterized protein</fullName>
    </submittedName>
</protein>
<reference evidence="5" key="2">
    <citation type="journal article" date="2017" name="Nat. Plants">
        <title>The Aegilops tauschii genome reveals multiple impacts of transposons.</title>
        <authorList>
            <person name="Zhao G."/>
            <person name="Zou C."/>
            <person name="Li K."/>
            <person name="Wang K."/>
            <person name="Li T."/>
            <person name="Gao L."/>
            <person name="Zhang X."/>
            <person name="Wang H."/>
            <person name="Yang Z."/>
            <person name="Liu X."/>
            <person name="Jiang W."/>
            <person name="Mao L."/>
            <person name="Kong X."/>
            <person name="Jiao Y."/>
            <person name="Jia J."/>
        </authorList>
    </citation>
    <scope>NUCLEOTIDE SEQUENCE [LARGE SCALE GENOMIC DNA]</scope>
    <source>
        <strain evidence="5">cv. AL8/78</strain>
    </source>
</reference>
<dbReference type="STRING" id="200361.A0A452ZX80"/>
<organism evidence="4 5">
    <name type="scientific">Aegilops tauschii subsp. strangulata</name>
    <name type="common">Goatgrass</name>
    <dbReference type="NCBI Taxonomy" id="200361"/>
    <lineage>
        <taxon>Eukaryota</taxon>
        <taxon>Viridiplantae</taxon>
        <taxon>Streptophyta</taxon>
        <taxon>Embryophyta</taxon>
        <taxon>Tracheophyta</taxon>
        <taxon>Spermatophyta</taxon>
        <taxon>Magnoliopsida</taxon>
        <taxon>Liliopsida</taxon>
        <taxon>Poales</taxon>
        <taxon>Poaceae</taxon>
        <taxon>BOP clade</taxon>
        <taxon>Pooideae</taxon>
        <taxon>Triticodae</taxon>
        <taxon>Triticeae</taxon>
        <taxon>Triticinae</taxon>
        <taxon>Aegilops</taxon>
    </lineage>
</organism>
<evidence type="ECO:0000313" key="5">
    <source>
        <dbReference type="Proteomes" id="UP000015105"/>
    </source>
</evidence>
<keyword evidence="5" id="KW-1185">Reference proteome</keyword>
<dbReference type="GO" id="GO:0016747">
    <property type="term" value="F:acyltransferase activity, transferring groups other than amino-acyl groups"/>
    <property type="evidence" value="ECO:0007669"/>
    <property type="project" value="TreeGrafter"/>
</dbReference>
<evidence type="ECO:0000256" key="1">
    <source>
        <dbReference type="ARBA" id="ARBA00009861"/>
    </source>
</evidence>
<comment type="similarity">
    <text evidence="1">Belongs to the plant acyltransferase family.</text>
</comment>
<keyword evidence="2" id="KW-0808">Transferase</keyword>
<reference evidence="4" key="5">
    <citation type="journal article" date="2021" name="G3 (Bethesda)">
        <title>Aegilops tauschii genome assembly Aet v5.0 features greater sequence contiguity and improved annotation.</title>
        <authorList>
            <person name="Wang L."/>
            <person name="Zhu T."/>
            <person name="Rodriguez J.C."/>
            <person name="Deal K.R."/>
            <person name="Dubcovsky J."/>
            <person name="McGuire P.E."/>
            <person name="Lux T."/>
            <person name="Spannagl M."/>
            <person name="Mayer K.F.X."/>
            <person name="Baldrich P."/>
            <person name="Meyers B.C."/>
            <person name="Huo N."/>
            <person name="Gu Y.Q."/>
            <person name="Zhou H."/>
            <person name="Devos K.M."/>
            <person name="Bennetzen J.L."/>
            <person name="Unver T."/>
            <person name="Budak H."/>
            <person name="Gulick P.J."/>
            <person name="Galiba G."/>
            <person name="Kalapos B."/>
            <person name="Nelson D.R."/>
            <person name="Li P."/>
            <person name="You F.M."/>
            <person name="Luo M.C."/>
            <person name="Dvorak J."/>
        </authorList>
    </citation>
    <scope>NUCLEOTIDE SEQUENCE [LARGE SCALE GENOMIC DNA]</scope>
    <source>
        <strain evidence="4">cv. AL8/78</strain>
    </source>
</reference>
<reference evidence="4" key="4">
    <citation type="submission" date="2019-03" db="UniProtKB">
        <authorList>
            <consortium name="EnsemblPlants"/>
        </authorList>
    </citation>
    <scope>IDENTIFICATION</scope>
</reference>
<dbReference type="Proteomes" id="UP000015105">
    <property type="component" value="Chromosome 1D"/>
</dbReference>
<dbReference type="Pfam" id="PF02458">
    <property type="entry name" value="Transferase"/>
    <property type="match status" value="1"/>
</dbReference>
<dbReference type="PANTHER" id="PTHR31642">
    <property type="entry name" value="TRICHOTHECENE 3-O-ACETYLTRANSFERASE"/>
    <property type="match status" value="1"/>
</dbReference>
<dbReference type="EnsemblPlants" id="AET1Gv20957400.1">
    <property type="protein sequence ID" value="AET1Gv20957400.1"/>
    <property type="gene ID" value="AET1Gv20957400"/>
</dbReference>